<dbReference type="SUPFAM" id="SSF69618">
    <property type="entry name" value="HemD-like"/>
    <property type="match status" value="1"/>
</dbReference>
<dbReference type="PANTHER" id="PTHR38042">
    <property type="entry name" value="UROPORPHYRINOGEN-III SYNTHASE, CHLOROPLASTIC"/>
    <property type="match status" value="1"/>
</dbReference>
<dbReference type="InterPro" id="IPR036108">
    <property type="entry name" value="4pyrrol_syn_uPrphyn_synt_sf"/>
</dbReference>
<dbReference type="InterPro" id="IPR039793">
    <property type="entry name" value="UROS/Hem4"/>
</dbReference>
<name>A0ABY3C6S9_9GAMM</name>
<dbReference type="CDD" id="cd06578">
    <property type="entry name" value="HemD"/>
    <property type="match status" value="1"/>
</dbReference>
<reference evidence="11 12" key="1">
    <citation type="journal article" date="2019" name="Antonie Van Leeuwenhoek">
        <title>Description of 'Ca. Methylobacter oryzae' KRF1, a novel species from the environmentally important Methylobacter clade 2.</title>
        <authorList>
            <person name="Khatri K."/>
            <person name="Mohite J.A."/>
            <person name="Pandit P.S."/>
            <person name="Bahulikar R."/>
            <person name="Rahalkar M.C."/>
        </authorList>
    </citation>
    <scope>NUCLEOTIDE SEQUENCE [LARGE SCALE GENOMIC DNA]</scope>
    <source>
        <strain evidence="11 12">KRF1</strain>
    </source>
</reference>
<keyword evidence="5 9" id="KW-0627">Porphyrin biosynthesis</keyword>
<proteinExistence type="inferred from homology"/>
<organism evidence="11 12">
    <name type="scientific">Candidatus Methylobacter oryzae</name>
    <dbReference type="NCBI Taxonomy" id="2497749"/>
    <lineage>
        <taxon>Bacteria</taxon>
        <taxon>Pseudomonadati</taxon>
        <taxon>Pseudomonadota</taxon>
        <taxon>Gammaproteobacteria</taxon>
        <taxon>Methylococcales</taxon>
        <taxon>Methylococcaceae</taxon>
        <taxon>Methylobacter</taxon>
    </lineage>
</organism>
<evidence type="ECO:0000256" key="2">
    <source>
        <dbReference type="ARBA" id="ARBA00008133"/>
    </source>
</evidence>
<comment type="catalytic activity">
    <reaction evidence="8 9">
        <text>hydroxymethylbilane = uroporphyrinogen III + H2O</text>
        <dbReference type="Rhea" id="RHEA:18965"/>
        <dbReference type="ChEBI" id="CHEBI:15377"/>
        <dbReference type="ChEBI" id="CHEBI:57308"/>
        <dbReference type="ChEBI" id="CHEBI:57845"/>
        <dbReference type="EC" id="4.2.1.75"/>
    </reaction>
</comment>
<dbReference type="Pfam" id="PF02602">
    <property type="entry name" value="HEM4"/>
    <property type="match status" value="1"/>
</dbReference>
<evidence type="ECO:0000259" key="10">
    <source>
        <dbReference type="Pfam" id="PF02602"/>
    </source>
</evidence>
<keyword evidence="4 9" id="KW-0456">Lyase</keyword>
<evidence type="ECO:0000256" key="1">
    <source>
        <dbReference type="ARBA" id="ARBA00004772"/>
    </source>
</evidence>
<dbReference type="InterPro" id="IPR003754">
    <property type="entry name" value="4pyrrol_synth_uPrphyn_synth"/>
</dbReference>
<dbReference type="Proteomes" id="UP000733744">
    <property type="component" value="Unassembled WGS sequence"/>
</dbReference>
<evidence type="ECO:0000256" key="7">
    <source>
        <dbReference type="ARBA" id="ARBA00040167"/>
    </source>
</evidence>
<dbReference type="PANTHER" id="PTHR38042:SF1">
    <property type="entry name" value="UROPORPHYRINOGEN-III SYNTHASE, CHLOROPLASTIC"/>
    <property type="match status" value="1"/>
</dbReference>
<dbReference type="RefSeq" id="WP_127027931.1">
    <property type="nucleotide sequence ID" value="NZ_RYFG02000113.1"/>
</dbReference>
<evidence type="ECO:0000256" key="9">
    <source>
        <dbReference type="RuleBase" id="RU366031"/>
    </source>
</evidence>
<comment type="function">
    <text evidence="6 9">Catalyzes cyclization of the linear tetrapyrrole, hydroxymethylbilane, to the macrocyclic uroporphyrinogen III.</text>
</comment>
<feature type="domain" description="Tetrapyrrole biosynthesis uroporphyrinogen III synthase" evidence="10">
    <location>
        <begin position="21"/>
        <end position="241"/>
    </location>
</feature>
<evidence type="ECO:0000256" key="4">
    <source>
        <dbReference type="ARBA" id="ARBA00023239"/>
    </source>
</evidence>
<protein>
    <recommendedName>
        <fullName evidence="7 9">Uroporphyrinogen-III synthase</fullName>
        <ecNumber evidence="3 9">4.2.1.75</ecNumber>
    </recommendedName>
</protein>
<dbReference type="EMBL" id="RYFG02000113">
    <property type="protein sequence ID" value="TRW91317.1"/>
    <property type="molecule type" value="Genomic_DNA"/>
</dbReference>
<keyword evidence="12" id="KW-1185">Reference proteome</keyword>
<evidence type="ECO:0000256" key="6">
    <source>
        <dbReference type="ARBA" id="ARBA00037589"/>
    </source>
</evidence>
<evidence type="ECO:0000256" key="8">
    <source>
        <dbReference type="ARBA" id="ARBA00048617"/>
    </source>
</evidence>
<evidence type="ECO:0000313" key="12">
    <source>
        <dbReference type="Proteomes" id="UP000733744"/>
    </source>
</evidence>
<dbReference type="Gene3D" id="3.40.50.10090">
    <property type="match status" value="2"/>
</dbReference>
<evidence type="ECO:0000313" key="11">
    <source>
        <dbReference type="EMBL" id="TRW91317.1"/>
    </source>
</evidence>
<dbReference type="EC" id="4.2.1.75" evidence="3 9"/>
<accession>A0ABY3C6S9</accession>
<evidence type="ECO:0000256" key="5">
    <source>
        <dbReference type="ARBA" id="ARBA00023244"/>
    </source>
</evidence>
<comment type="pathway">
    <text evidence="1 9">Porphyrin-containing compound metabolism; protoporphyrin-IX biosynthesis; coproporphyrinogen-III from 5-aminolevulinate: step 3/4.</text>
</comment>
<gene>
    <name evidence="11" type="ORF">EKO24_017235</name>
</gene>
<evidence type="ECO:0000256" key="3">
    <source>
        <dbReference type="ARBA" id="ARBA00013109"/>
    </source>
</evidence>
<sequence length="257" mass="28195">MNKLLSGVRILVTRPEHQADNLSRLIEEQGGIAVRFPTLEIIAKDNALEIKQMLANPDLFQWLIFISANAVNFALKANDGKIACTKSVRFAAVGQSTAQAMRMAGLNVDLVPESGYNSEALLAMPELQQVEGQRFLIVRGEGGREQLATALRSRGAEVNYLEVYRRVIPRIDSSPVVELLAQHSLDIVTVTSAEALQNLKLMLDEKNNKLLSLITLVVVSNRIRCIAADMGFNRIIVTNSPIDTAILETVITCVTGE</sequence>
<comment type="caution">
    <text evidence="11">The sequence shown here is derived from an EMBL/GenBank/DDBJ whole genome shotgun (WGS) entry which is preliminary data.</text>
</comment>
<comment type="similarity">
    <text evidence="2 9">Belongs to the uroporphyrinogen-III synthase family.</text>
</comment>